<dbReference type="EMBL" id="JACXWY010000015">
    <property type="protein sequence ID" value="MBD3848116.1"/>
    <property type="molecule type" value="Genomic_DNA"/>
</dbReference>
<dbReference type="InterPro" id="IPR029058">
    <property type="entry name" value="AB_hydrolase_fold"/>
</dbReference>
<dbReference type="Gene3D" id="3.40.50.1820">
    <property type="entry name" value="alpha/beta hydrolase"/>
    <property type="match status" value="1"/>
</dbReference>
<comment type="caution">
    <text evidence="5">The sequence shown here is derived from an EMBL/GenBank/DDBJ whole genome shotgun (WGS) entry which is preliminary data.</text>
</comment>
<keyword evidence="2 5" id="KW-0378">Hydrolase</keyword>
<dbReference type="InterPro" id="IPR033140">
    <property type="entry name" value="Lipase_GDXG_put_SER_AS"/>
</dbReference>
<accession>A0A927EEZ1</accession>
<organism evidence="5 6">
    <name type="scientific">Bosea spartocytisi</name>
    <dbReference type="NCBI Taxonomy" id="2773451"/>
    <lineage>
        <taxon>Bacteria</taxon>
        <taxon>Pseudomonadati</taxon>
        <taxon>Pseudomonadota</taxon>
        <taxon>Alphaproteobacteria</taxon>
        <taxon>Hyphomicrobiales</taxon>
        <taxon>Boseaceae</taxon>
        <taxon>Bosea</taxon>
    </lineage>
</organism>
<dbReference type="PANTHER" id="PTHR48081">
    <property type="entry name" value="AB HYDROLASE SUPERFAMILY PROTEIN C4A8.06C"/>
    <property type="match status" value="1"/>
</dbReference>
<evidence type="ECO:0000256" key="2">
    <source>
        <dbReference type="ARBA" id="ARBA00022801"/>
    </source>
</evidence>
<dbReference type="PROSITE" id="PS01174">
    <property type="entry name" value="LIPASE_GDXG_SER"/>
    <property type="match status" value="1"/>
</dbReference>
<reference evidence="5" key="1">
    <citation type="submission" date="2020-09" db="EMBL/GenBank/DDBJ databases">
        <title>Bosea spartocytisi sp. nov. a root nodule endophyte of Spartocytisus supranubius in the high mountain ecosystem fo the Teide National Park (Canary Islands, Spain).</title>
        <authorList>
            <person name="Pulido-Suarez L."/>
            <person name="Peix A."/>
            <person name="Igual J.M."/>
            <person name="Socas-Perez N."/>
            <person name="Velazquez E."/>
            <person name="Flores-Felix J.D."/>
            <person name="Leon-Barrios M."/>
        </authorList>
    </citation>
    <scope>NUCLEOTIDE SEQUENCE</scope>
    <source>
        <strain evidence="5">SSUT16</strain>
    </source>
</reference>
<evidence type="ECO:0000256" key="3">
    <source>
        <dbReference type="PROSITE-ProRule" id="PRU10038"/>
    </source>
</evidence>
<dbReference type="GO" id="GO:0016787">
    <property type="term" value="F:hydrolase activity"/>
    <property type="evidence" value="ECO:0007669"/>
    <property type="project" value="UniProtKB-KW"/>
</dbReference>
<keyword evidence="6" id="KW-1185">Reference proteome</keyword>
<evidence type="ECO:0000259" key="4">
    <source>
        <dbReference type="Pfam" id="PF07859"/>
    </source>
</evidence>
<dbReference type="AlphaFoldDB" id="A0A927EEZ1"/>
<protein>
    <submittedName>
        <fullName evidence="5">Alpha/beta hydrolase</fullName>
    </submittedName>
</protein>
<feature type="active site" evidence="3">
    <location>
        <position position="153"/>
    </location>
</feature>
<comment type="similarity">
    <text evidence="1">Belongs to the 'GDXG' lipolytic enzyme family.</text>
</comment>
<evidence type="ECO:0000313" key="5">
    <source>
        <dbReference type="EMBL" id="MBD3848116.1"/>
    </source>
</evidence>
<dbReference type="Proteomes" id="UP000619295">
    <property type="component" value="Unassembled WGS sequence"/>
</dbReference>
<dbReference type="Pfam" id="PF07859">
    <property type="entry name" value="Abhydrolase_3"/>
    <property type="match status" value="1"/>
</dbReference>
<name>A0A927EEZ1_9HYPH</name>
<dbReference type="RefSeq" id="WP_191125295.1">
    <property type="nucleotide sequence ID" value="NZ_JACXWY010000015.1"/>
</dbReference>
<evidence type="ECO:0000313" key="6">
    <source>
        <dbReference type="Proteomes" id="UP000619295"/>
    </source>
</evidence>
<evidence type="ECO:0000256" key="1">
    <source>
        <dbReference type="ARBA" id="ARBA00010515"/>
    </source>
</evidence>
<gene>
    <name evidence="5" type="ORF">IED13_20645</name>
</gene>
<sequence>MTLHPFIAAMLEQMKGRPGLSAGTPQQARAMVAASRPVLGEGPTLAEVRDIEIPTRGGAIKARLFRSGPSPAGLIVYLHGGGWMIGTLNDYDALARTLAAESGCAVLLPDYRLAPEHPFPAGLEDAEDVLVRAALAGEALIGTSLPLVVAGDSAGGNLATVAALKLRGHVALAAQILIYPVADSDFERPSYHAFGTGLPLTRQDMVWFFHRYAPEHEWTSPRIAPLRADDLTGLPPTLIALAECDVLADEGRAYADALERAGIRVARREAAGVTHGFIRLHNLFDVARDEVKAAAAFARAACRDVAAPAQRSSV</sequence>
<feature type="domain" description="Alpha/beta hydrolase fold-3" evidence="4">
    <location>
        <begin position="75"/>
        <end position="278"/>
    </location>
</feature>
<proteinExistence type="inferred from homology"/>
<dbReference type="InterPro" id="IPR050300">
    <property type="entry name" value="GDXG_lipolytic_enzyme"/>
</dbReference>
<dbReference type="PANTHER" id="PTHR48081:SF8">
    <property type="entry name" value="ALPHA_BETA HYDROLASE FOLD-3 DOMAIN-CONTAINING PROTEIN-RELATED"/>
    <property type="match status" value="1"/>
</dbReference>
<dbReference type="InterPro" id="IPR013094">
    <property type="entry name" value="AB_hydrolase_3"/>
</dbReference>
<dbReference type="SUPFAM" id="SSF53474">
    <property type="entry name" value="alpha/beta-Hydrolases"/>
    <property type="match status" value="1"/>
</dbReference>